<dbReference type="GO" id="GO:0003677">
    <property type="term" value="F:DNA binding"/>
    <property type="evidence" value="ECO:0007669"/>
    <property type="project" value="UniProtKB-KW"/>
</dbReference>
<name>A0AAN7P348_9COLE</name>
<organism evidence="2 3">
    <name type="scientific">Aquatica leii</name>
    <dbReference type="NCBI Taxonomy" id="1421715"/>
    <lineage>
        <taxon>Eukaryota</taxon>
        <taxon>Metazoa</taxon>
        <taxon>Ecdysozoa</taxon>
        <taxon>Arthropoda</taxon>
        <taxon>Hexapoda</taxon>
        <taxon>Insecta</taxon>
        <taxon>Pterygota</taxon>
        <taxon>Neoptera</taxon>
        <taxon>Endopterygota</taxon>
        <taxon>Coleoptera</taxon>
        <taxon>Polyphaga</taxon>
        <taxon>Elateriformia</taxon>
        <taxon>Elateroidea</taxon>
        <taxon>Lampyridae</taxon>
        <taxon>Luciolinae</taxon>
        <taxon>Aquatica</taxon>
    </lineage>
</organism>
<comment type="caution">
    <text evidence="2">The sequence shown here is derived from an EMBL/GenBank/DDBJ whole genome shotgun (WGS) entry which is preliminary data.</text>
</comment>
<dbReference type="InterPro" id="IPR010998">
    <property type="entry name" value="Integrase_recombinase_N"/>
</dbReference>
<accession>A0AAN7P348</accession>
<sequence length="99" mass="11491">MESLSCTPPDIKELANKALDNLLPTKSRAKYEKEYKNFTTWCDQNNVNSITENVVLAYFQNMTHLKKSSTMWSNYSMLKTCLNINKNIDISKFLKVTVF</sequence>
<keyword evidence="1" id="KW-0238">DNA-binding</keyword>
<dbReference type="Proteomes" id="UP001353858">
    <property type="component" value="Unassembled WGS sequence"/>
</dbReference>
<evidence type="ECO:0000313" key="2">
    <source>
        <dbReference type="EMBL" id="KAK4874313.1"/>
    </source>
</evidence>
<reference evidence="3" key="1">
    <citation type="submission" date="2023-01" db="EMBL/GenBank/DDBJ databases">
        <title>Key to firefly adult light organ development and bioluminescence: homeobox transcription factors regulate luciferase expression and transportation to peroxisome.</title>
        <authorList>
            <person name="Fu X."/>
        </authorList>
    </citation>
    <scope>NUCLEOTIDE SEQUENCE [LARGE SCALE GENOMIC DNA]</scope>
</reference>
<keyword evidence="3" id="KW-1185">Reference proteome</keyword>
<protein>
    <submittedName>
        <fullName evidence="2">Uncharacterized protein</fullName>
    </submittedName>
</protein>
<proteinExistence type="predicted"/>
<evidence type="ECO:0000313" key="3">
    <source>
        <dbReference type="Proteomes" id="UP001353858"/>
    </source>
</evidence>
<evidence type="ECO:0000256" key="1">
    <source>
        <dbReference type="ARBA" id="ARBA00023125"/>
    </source>
</evidence>
<dbReference type="EMBL" id="JARPUR010000006">
    <property type="protein sequence ID" value="KAK4874313.1"/>
    <property type="molecule type" value="Genomic_DNA"/>
</dbReference>
<gene>
    <name evidence="2" type="ORF">RN001_013673</name>
</gene>
<dbReference type="AlphaFoldDB" id="A0AAN7P348"/>
<dbReference type="Gene3D" id="1.10.150.130">
    <property type="match status" value="1"/>
</dbReference>